<dbReference type="NCBIfam" id="TIGR00974">
    <property type="entry name" value="3a0107s02c"/>
    <property type="match status" value="1"/>
</dbReference>
<evidence type="ECO:0000313" key="11">
    <source>
        <dbReference type="Proteomes" id="UP000055060"/>
    </source>
</evidence>
<evidence type="ECO:0000256" key="7">
    <source>
        <dbReference type="ARBA" id="ARBA00023136"/>
    </source>
</evidence>
<dbReference type="RefSeq" id="WP_075074653.1">
    <property type="nucleotide sequence ID" value="NZ_DF967972.1"/>
</dbReference>
<dbReference type="AlphaFoldDB" id="A0A0S7BK41"/>
<reference evidence="10" key="1">
    <citation type="submission" date="2015-07" db="EMBL/GenBank/DDBJ databases">
        <title>Draft Genome Sequences of Anaerolinea thermolimosa IMO-1, Bellilinea caldifistulae GOMI-1, Leptolinea tardivitalis YMTK-2, Levilinea saccharolytica KIBI-1,Longilinea arvoryzae KOME-1, Previously Described as Members of the Anaerolineaceae (Chloroflexi).</title>
        <authorList>
            <person name="Sekiguchi Y."/>
            <person name="Ohashi A."/>
            <person name="Matsuura N."/>
            <person name="Tourlousse M.D."/>
        </authorList>
    </citation>
    <scope>NUCLEOTIDE SEQUENCE [LARGE SCALE GENOMIC DNA]</scope>
    <source>
        <strain evidence="10">KOME-1</strain>
    </source>
</reference>
<dbReference type="SUPFAM" id="SSF161098">
    <property type="entry name" value="MetI-like"/>
    <property type="match status" value="1"/>
</dbReference>
<name>A0A0S7BK41_9CHLR</name>
<evidence type="ECO:0000313" key="10">
    <source>
        <dbReference type="EMBL" id="GAP15472.1"/>
    </source>
</evidence>
<keyword evidence="3" id="KW-0813">Transport</keyword>
<organism evidence="10">
    <name type="scientific">Longilinea arvoryzae</name>
    <dbReference type="NCBI Taxonomy" id="360412"/>
    <lineage>
        <taxon>Bacteria</taxon>
        <taxon>Bacillati</taxon>
        <taxon>Chloroflexota</taxon>
        <taxon>Anaerolineae</taxon>
        <taxon>Anaerolineales</taxon>
        <taxon>Anaerolineaceae</taxon>
        <taxon>Longilinea</taxon>
    </lineage>
</organism>
<sequence length="292" mass="32030">MEDGLRPNPVLTASHRQEKISIWVLWLLTLITVLPIVAIVIYIIVKGAPSISWEFLTSFPRDGMRQGGIWPAIVGTFYLTLGTALFSVPLGIAAGVYIAEYAPDNQWTRIIRIAIINLSGIPSVVYGLFGLGVFVLFLKFGTSILASCLTLSIMTLPTIISTTEEALRQVPYSFRAVSRSLGATRWQTTWRIVLPQAIPGILTGVILGLERAAGETAPILFTGVSFFLPQLPGSIMDATMALPYHIFVISTSIPGMPVQIQYGTVLVLLFFVLGMNILASIVRIRARARRQW</sequence>
<proteinExistence type="inferred from homology"/>
<keyword evidence="7 8" id="KW-0472">Membrane</keyword>
<comment type="subcellular location">
    <subcellularLocation>
        <location evidence="1 8">Cell membrane</location>
        <topology evidence="1 8">Multi-pass membrane protein</topology>
    </subcellularLocation>
</comment>
<dbReference type="PANTHER" id="PTHR43470:SF3">
    <property type="entry name" value="PHOSPHATE TRANSPORT SYSTEM PERMEASE PROTEIN PSTA-RELATED"/>
    <property type="match status" value="1"/>
</dbReference>
<keyword evidence="5 8" id="KW-0812">Transmembrane</keyword>
<keyword evidence="4 8" id="KW-1003">Cell membrane</keyword>
<dbReference type="GO" id="GO:0035435">
    <property type="term" value="P:phosphate ion transmembrane transport"/>
    <property type="evidence" value="ECO:0007669"/>
    <property type="project" value="InterPro"/>
</dbReference>
<evidence type="ECO:0000256" key="3">
    <source>
        <dbReference type="ARBA" id="ARBA00022448"/>
    </source>
</evidence>
<dbReference type="CDD" id="cd06261">
    <property type="entry name" value="TM_PBP2"/>
    <property type="match status" value="1"/>
</dbReference>
<evidence type="ECO:0000256" key="2">
    <source>
        <dbReference type="ARBA" id="ARBA00007069"/>
    </source>
</evidence>
<keyword evidence="11" id="KW-1185">Reference proteome</keyword>
<dbReference type="OrthoDB" id="9785113at2"/>
<dbReference type="GO" id="GO:0005315">
    <property type="term" value="F:phosphate transmembrane transporter activity"/>
    <property type="evidence" value="ECO:0007669"/>
    <property type="project" value="InterPro"/>
</dbReference>
<dbReference type="Proteomes" id="UP000055060">
    <property type="component" value="Unassembled WGS sequence"/>
</dbReference>
<evidence type="ECO:0000256" key="8">
    <source>
        <dbReference type="RuleBase" id="RU363043"/>
    </source>
</evidence>
<dbReference type="Gene3D" id="1.10.3720.10">
    <property type="entry name" value="MetI-like"/>
    <property type="match status" value="1"/>
</dbReference>
<evidence type="ECO:0000259" key="9">
    <source>
        <dbReference type="PROSITE" id="PS50928"/>
    </source>
</evidence>
<evidence type="ECO:0000256" key="4">
    <source>
        <dbReference type="ARBA" id="ARBA00022475"/>
    </source>
</evidence>
<evidence type="ECO:0000256" key="6">
    <source>
        <dbReference type="ARBA" id="ARBA00022989"/>
    </source>
</evidence>
<feature type="domain" description="ABC transmembrane type-1" evidence="9">
    <location>
        <begin position="73"/>
        <end position="279"/>
    </location>
</feature>
<comment type="caution">
    <text evidence="8">Lacks conserved residue(s) required for the propagation of feature annotation.</text>
</comment>
<comment type="similarity">
    <text evidence="2 8">Belongs to the binding-protein-dependent transport system permease family. CysTW subfamily.</text>
</comment>
<accession>A0A0S7BK41</accession>
<protein>
    <recommendedName>
        <fullName evidence="8">Phosphate transport system permease protein PstA</fullName>
    </recommendedName>
</protein>
<feature type="transmembrane region" description="Helical" evidence="8">
    <location>
        <begin position="20"/>
        <end position="45"/>
    </location>
</feature>
<dbReference type="EMBL" id="DF967972">
    <property type="protein sequence ID" value="GAP15472.1"/>
    <property type="molecule type" value="Genomic_DNA"/>
</dbReference>
<evidence type="ECO:0000256" key="5">
    <source>
        <dbReference type="ARBA" id="ARBA00022692"/>
    </source>
</evidence>
<dbReference type="InterPro" id="IPR000515">
    <property type="entry name" value="MetI-like"/>
</dbReference>
<dbReference type="PANTHER" id="PTHR43470">
    <property type="entry name" value="PHOSPHATE TRANSPORT SYSTEM PERMEASE PROTEIN PSTA-RELATED"/>
    <property type="match status" value="1"/>
</dbReference>
<dbReference type="InterPro" id="IPR005672">
    <property type="entry name" value="Phosphate_PstA"/>
</dbReference>
<dbReference type="Pfam" id="PF00528">
    <property type="entry name" value="BPD_transp_1"/>
    <property type="match status" value="1"/>
</dbReference>
<gene>
    <name evidence="10" type="ORF">LARV_03260</name>
</gene>
<dbReference type="InterPro" id="IPR035906">
    <property type="entry name" value="MetI-like_sf"/>
</dbReference>
<feature type="transmembrane region" description="Helical" evidence="8">
    <location>
        <begin position="110"/>
        <end position="138"/>
    </location>
</feature>
<dbReference type="GO" id="GO:0005886">
    <property type="term" value="C:plasma membrane"/>
    <property type="evidence" value="ECO:0007669"/>
    <property type="project" value="UniProtKB-SubCell"/>
</dbReference>
<feature type="transmembrane region" description="Helical" evidence="8">
    <location>
        <begin position="69"/>
        <end position="98"/>
    </location>
</feature>
<feature type="transmembrane region" description="Helical" evidence="8">
    <location>
        <begin position="260"/>
        <end position="282"/>
    </location>
</feature>
<evidence type="ECO:0000256" key="1">
    <source>
        <dbReference type="ARBA" id="ARBA00004651"/>
    </source>
</evidence>
<keyword evidence="6 8" id="KW-1133">Transmembrane helix</keyword>
<dbReference type="STRING" id="360412.LARV_03260"/>
<dbReference type="PROSITE" id="PS50928">
    <property type="entry name" value="ABC_TM1"/>
    <property type="match status" value="1"/>
</dbReference>